<proteinExistence type="predicted"/>
<dbReference type="PANTHER" id="PTHR30528">
    <property type="entry name" value="CYTOPLASMIC PROTEIN"/>
    <property type="match status" value="1"/>
</dbReference>
<dbReference type="Pfam" id="PF06224">
    <property type="entry name" value="AlkZ-like"/>
    <property type="match status" value="1"/>
</dbReference>
<comment type="caution">
    <text evidence="1">The sequence shown here is derived from an EMBL/GenBank/DDBJ whole genome shotgun (WGS) entry which is preliminary data.</text>
</comment>
<evidence type="ECO:0000313" key="2">
    <source>
        <dbReference type="Proteomes" id="UP000617145"/>
    </source>
</evidence>
<dbReference type="RefSeq" id="WP_188789676.1">
    <property type="nucleotide sequence ID" value="NZ_BMJV01000002.1"/>
</dbReference>
<sequence length="388" mass="44459">MTSPLRISNADARRLWLQAHGLSGTPSGADALGVIRDLGFVQLDTIQVVSRAHHHILWSRAQSYREPMLDRLLRQRQVFEHFTHDASVLPMEMLPLWQRQFDRMKRKVGGSWYVGIASEEMTAEILARIRAEGPLCTRDFDTEVEARAMWQRPPHKKALEYLWYAGVLATCHREGVVKHYDLAERVFPEVEALSDDAQVDGLCDAALHRLGFGTLGEVRKFWDAAEVSEVAAWAGRRQPVPVRIEGADRRWTAGVACPDIEERLSQVPATTPRLRLLNPFDPAIRDRVRLKRLFGFDYTVEMFVPEAKRQWGYYIYPLLEGDRFVGRIEVKGDRKAGRLAVTRVWWEPWVRASGARDQRLRAELERLARLAGLSRIMPDGPPWPVIGQ</sequence>
<keyword evidence="2" id="KW-1185">Reference proteome</keyword>
<evidence type="ECO:0008006" key="3">
    <source>
        <dbReference type="Google" id="ProtNLM"/>
    </source>
</evidence>
<dbReference type="PANTHER" id="PTHR30528:SF0">
    <property type="entry name" value="CYTOPLASMIC PROTEIN"/>
    <property type="match status" value="1"/>
</dbReference>
<dbReference type="EMBL" id="BMJV01000002">
    <property type="protein sequence ID" value="GGG69417.1"/>
    <property type="molecule type" value="Genomic_DNA"/>
</dbReference>
<dbReference type="AlphaFoldDB" id="A0A8J3EGA4"/>
<evidence type="ECO:0000313" key="1">
    <source>
        <dbReference type="EMBL" id="GGG69417.1"/>
    </source>
</evidence>
<gene>
    <name evidence="1" type="ORF">GCM10011415_16030</name>
</gene>
<accession>A0A8J3EGA4</accession>
<dbReference type="Proteomes" id="UP000617145">
    <property type="component" value="Unassembled WGS sequence"/>
</dbReference>
<dbReference type="InterPro" id="IPR009351">
    <property type="entry name" value="AlkZ-like"/>
</dbReference>
<protein>
    <recommendedName>
        <fullName evidence="3">Winged helix-turn-helix domain-containing protein</fullName>
    </recommendedName>
</protein>
<organism evidence="1 2">
    <name type="scientific">Salipiger pallidus</name>
    <dbReference type="NCBI Taxonomy" id="1775170"/>
    <lineage>
        <taxon>Bacteria</taxon>
        <taxon>Pseudomonadati</taxon>
        <taxon>Pseudomonadota</taxon>
        <taxon>Alphaproteobacteria</taxon>
        <taxon>Rhodobacterales</taxon>
        <taxon>Roseobacteraceae</taxon>
        <taxon>Salipiger</taxon>
    </lineage>
</organism>
<reference evidence="1" key="2">
    <citation type="submission" date="2020-09" db="EMBL/GenBank/DDBJ databases">
        <authorList>
            <person name="Sun Q."/>
            <person name="Zhou Y."/>
        </authorList>
    </citation>
    <scope>NUCLEOTIDE SEQUENCE</scope>
    <source>
        <strain evidence="1">CGMCC 1.15762</strain>
    </source>
</reference>
<name>A0A8J3EGA4_9RHOB</name>
<reference evidence="1" key="1">
    <citation type="journal article" date="2014" name="Int. J. Syst. Evol. Microbiol.">
        <title>Complete genome sequence of Corynebacterium casei LMG S-19264T (=DSM 44701T), isolated from a smear-ripened cheese.</title>
        <authorList>
            <consortium name="US DOE Joint Genome Institute (JGI-PGF)"/>
            <person name="Walter F."/>
            <person name="Albersmeier A."/>
            <person name="Kalinowski J."/>
            <person name="Ruckert C."/>
        </authorList>
    </citation>
    <scope>NUCLEOTIDE SEQUENCE</scope>
    <source>
        <strain evidence="1">CGMCC 1.15762</strain>
    </source>
</reference>